<dbReference type="RefSeq" id="XP_018076664.1">
    <property type="nucleotide sequence ID" value="XM_018208753.1"/>
</dbReference>
<accession>A0A194XQH6</accession>
<dbReference type="PANTHER" id="PTHR33112:SF1">
    <property type="entry name" value="HETEROKARYON INCOMPATIBILITY DOMAIN-CONTAINING PROTEIN"/>
    <property type="match status" value="1"/>
</dbReference>
<dbReference type="OrthoDB" id="5428863at2759"/>
<feature type="domain" description="Heterokaryon incompatibility" evidence="1">
    <location>
        <begin position="58"/>
        <end position="198"/>
    </location>
</feature>
<dbReference type="Pfam" id="PF06985">
    <property type="entry name" value="HET"/>
    <property type="match status" value="1"/>
</dbReference>
<sequence length="318" mass="36089">MHIISPSLFDADFAKSCIAYCDIHHGQACTTLREGLPFLRVIDCRTRQVVRAPVNCQYVALSYVWGSSTSDIVLDEELPQSNETYLPRCPDVIENSLSVTTMIGAQYLWIDRYCIDQEDSVDKHHQITHMDAIYANAFITIIAAAGDGPDYGLPGVERPRKVHPHLLIDRNHLVSTLPHASALVNSSRWASRGWTYQEGILSKRRLIFTDEQVYFECSNLYCAESLRLSTSEDQILRMESRTRFLANLPSRHFPQDRTELNPWQIMSCISDFSKRQLSFASDTLNALQGIFRMFAKAKTPVYNLCGVPILDCGSVSRF</sequence>
<protein>
    <submittedName>
        <fullName evidence="2">HET-domain-containing protein</fullName>
    </submittedName>
</protein>
<dbReference type="Proteomes" id="UP000070700">
    <property type="component" value="Unassembled WGS sequence"/>
</dbReference>
<evidence type="ECO:0000259" key="1">
    <source>
        <dbReference type="Pfam" id="PF06985"/>
    </source>
</evidence>
<dbReference type="InParanoid" id="A0A194XQH6"/>
<name>A0A194XQH6_MOLSC</name>
<gene>
    <name evidence="2" type="ORF">LY89DRAFT_574703</name>
</gene>
<dbReference type="InterPro" id="IPR010730">
    <property type="entry name" value="HET"/>
</dbReference>
<organism evidence="2 3">
    <name type="scientific">Mollisia scopiformis</name>
    <name type="common">Conifer needle endophyte fungus</name>
    <name type="synonym">Phialocephala scopiformis</name>
    <dbReference type="NCBI Taxonomy" id="149040"/>
    <lineage>
        <taxon>Eukaryota</taxon>
        <taxon>Fungi</taxon>
        <taxon>Dikarya</taxon>
        <taxon>Ascomycota</taxon>
        <taxon>Pezizomycotina</taxon>
        <taxon>Leotiomycetes</taxon>
        <taxon>Helotiales</taxon>
        <taxon>Mollisiaceae</taxon>
        <taxon>Mollisia</taxon>
    </lineage>
</organism>
<dbReference type="AlphaFoldDB" id="A0A194XQH6"/>
<dbReference type="STRING" id="149040.A0A194XQH6"/>
<evidence type="ECO:0000313" key="3">
    <source>
        <dbReference type="Proteomes" id="UP000070700"/>
    </source>
</evidence>
<evidence type="ECO:0000313" key="2">
    <source>
        <dbReference type="EMBL" id="KUJ22309.1"/>
    </source>
</evidence>
<reference evidence="2 3" key="1">
    <citation type="submission" date="2015-10" db="EMBL/GenBank/DDBJ databases">
        <title>Full genome of DAOMC 229536 Phialocephala scopiformis, a fungal endophyte of spruce producing the potent anti-insectan compound rugulosin.</title>
        <authorList>
            <consortium name="DOE Joint Genome Institute"/>
            <person name="Walker A.K."/>
            <person name="Frasz S.L."/>
            <person name="Seifert K.A."/>
            <person name="Miller J.D."/>
            <person name="Mondo S.J."/>
            <person name="Labutti K."/>
            <person name="Lipzen A."/>
            <person name="Dockter R."/>
            <person name="Kennedy M."/>
            <person name="Grigoriev I.V."/>
            <person name="Spatafora J.W."/>
        </authorList>
    </citation>
    <scope>NUCLEOTIDE SEQUENCE [LARGE SCALE GENOMIC DNA]</scope>
    <source>
        <strain evidence="2 3">CBS 120377</strain>
    </source>
</reference>
<dbReference type="EMBL" id="KQ947406">
    <property type="protein sequence ID" value="KUJ22309.1"/>
    <property type="molecule type" value="Genomic_DNA"/>
</dbReference>
<proteinExistence type="predicted"/>
<dbReference type="GeneID" id="28818479"/>
<dbReference type="KEGG" id="psco:LY89DRAFT_574703"/>
<feature type="non-terminal residue" evidence="2">
    <location>
        <position position="318"/>
    </location>
</feature>
<dbReference type="PANTHER" id="PTHR33112">
    <property type="entry name" value="DOMAIN PROTEIN, PUTATIVE-RELATED"/>
    <property type="match status" value="1"/>
</dbReference>
<keyword evidence="3" id="KW-1185">Reference proteome</keyword>